<evidence type="ECO:0000256" key="1">
    <source>
        <dbReference type="SAM" id="Phobius"/>
    </source>
</evidence>
<proteinExistence type="predicted"/>
<keyword evidence="1" id="KW-0812">Transmembrane</keyword>
<dbReference type="Proteomes" id="UP000251576">
    <property type="component" value="Unassembled WGS sequence"/>
</dbReference>
<dbReference type="EMBL" id="QMDH01000053">
    <property type="protein sequence ID" value="RAZ62950.1"/>
    <property type="molecule type" value="Genomic_DNA"/>
</dbReference>
<keyword evidence="1" id="KW-1133">Transmembrane helix</keyword>
<dbReference type="RefSeq" id="WP_022652353.1">
    <property type="nucleotide sequence ID" value="NZ_CABMNQ010000053.1"/>
</dbReference>
<feature type="transmembrane region" description="Helical" evidence="1">
    <location>
        <begin position="33"/>
        <end position="56"/>
    </location>
</feature>
<feature type="transmembrane region" description="Helical" evidence="1">
    <location>
        <begin position="68"/>
        <end position="85"/>
    </location>
</feature>
<reference evidence="2 3" key="1">
    <citation type="submission" date="2018-06" db="EMBL/GenBank/DDBJ databases">
        <title>ACT-28, a chromosomally-encoded AmpC with carbapenemase activity from Enterobacter kobei.</title>
        <authorList>
            <person name="Jousset A.B."/>
            <person name="Oueslati S."/>
            <person name="Bernabeu S."/>
            <person name="Takissian J."/>
            <person name="Creton E."/>
            <person name="Vogel A."/>
            <person name="Cotellon G."/>
            <person name="Bonnin R.A."/>
            <person name="Dortet L."/>
            <person name="Naas T."/>
        </authorList>
    </citation>
    <scope>NUCLEOTIDE SEQUENCE [LARGE SCALE GENOMIC DNA]</scope>
    <source>
        <strain evidence="2 3">99B3</strain>
    </source>
</reference>
<evidence type="ECO:0000313" key="3">
    <source>
        <dbReference type="Proteomes" id="UP000251576"/>
    </source>
</evidence>
<feature type="transmembrane region" description="Helical" evidence="1">
    <location>
        <begin position="105"/>
        <end position="122"/>
    </location>
</feature>
<evidence type="ECO:0000313" key="2">
    <source>
        <dbReference type="EMBL" id="RAZ62950.1"/>
    </source>
</evidence>
<protein>
    <submittedName>
        <fullName evidence="2">Uncharacterized protein</fullName>
    </submittedName>
</protein>
<dbReference type="AlphaFoldDB" id="A0A330GAE4"/>
<keyword evidence="1" id="KW-0472">Membrane</keyword>
<organism evidence="2 3">
    <name type="scientific">Enterobacter cloacae</name>
    <dbReference type="NCBI Taxonomy" id="550"/>
    <lineage>
        <taxon>Bacteria</taxon>
        <taxon>Pseudomonadati</taxon>
        <taxon>Pseudomonadota</taxon>
        <taxon>Gammaproteobacteria</taxon>
        <taxon>Enterobacterales</taxon>
        <taxon>Enterobacteriaceae</taxon>
        <taxon>Enterobacter</taxon>
        <taxon>Enterobacter cloacae complex</taxon>
    </lineage>
</organism>
<accession>A0A330GAE4</accession>
<name>A0A330GAE4_ENTCL</name>
<sequence length="133" mass="14615">MKFILLFFILVILIWGFTGLAFKEAIIFTSVGLSISVVALSALLVVVLTFVMAAMYATQELGALGKMIIAQVVLTGLWNLAFSIIPDGKLLSFFGVNIWQSGSYLVYFMAVLIAVFATFVAFQKQQYFLPDAP</sequence>
<gene>
    <name evidence="2" type="ORF">DP202_21380</name>
</gene>
<comment type="caution">
    <text evidence="2">The sequence shown here is derived from an EMBL/GenBank/DDBJ whole genome shotgun (WGS) entry which is preliminary data.</text>
</comment>